<evidence type="ECO:0008006" key="4">
    <source>
        <dbReference type="Google" id="ProtNLM"/>
    </source>
</evidence>
<evidence type="ECO:0000313" key="2">
    <source>
        <dbReference type="EMBL" id="MFB0833227.1"/>
    </source>
</evidence>
<feature type="transmembrane region" description="Helical" evidence="1">
    <location>
        <begin position="20"/>
        <end position="38"/>
    </location>
</feature>
<evidence type="ECO:0000256" key="1">
    <source>
        <dbReference type="SAM" id="Phobius"/>
    </source>
</evidence>
<keyword evidence="1" id="KW-0472">Membrane</keyword>
<proteinExistence type="predicted"/>
<accession>A0ABV4ULT7</accession>
<keyword evidence="1" id="KW-1133">Transmembrane helix</keyword>
<dbReference type="EMBL" id="JBHDLJ010000001">
    <property type="protein sequence ID" value="MFB0833227.1"/>
    <property type="molecule type" value="Genomic_DNA"/>
</dbReference>
<protein>
    <recommendedName>
        <fullName evidence="4">F0F1-ATPase subunit Ca2+/Mg2+ transporter</fullName>
    </recommendedName>
</protein>
<dbReference type="Proteomes" id="UP001575652">
    <property type="component" value="Unassembled WGS sequence"/>
</dbReference>
<reference evidence="2 3" key="1">
    <citation type="submission" date="2024-09" db="EMBL/GenBank/DDBJ databases">
        <authorList>
            <person name="Salinas-Garcia M.A."/>
            <person name="Prieme A."/>
        </authorList>
    </citation>
    <scope>NUCLEOTIDE SEQUENCE [LARGE SCALE GENOMIC DNA]</scope>
    <source>
        <strain evidence="2 3">DSM 21081</strain>
    </source>
</reference>
<name>A0ABV4ULT7_9MICC</name>
<evidence type="ECO:0000313" key="3">
    <source>
        <dbReference type="Proteomes" id="UP001575652"/>
    </source>
</evidence>
<sequence>MGTDPNARATGWHQSALREFVNYTVGGILAWGLIGWGLDYLLQTRWIWIAGAVLGAGAGFYLAHLHRKARASGSDPGEHRDSP</sequence>
<organism evidence="2 3">
    <name type="scientific">Arthrobacter halodurans</name>
    <dbReference type="NCBI Taxonomy" id="516699"/>
    <lineage>
        <taxon>Bacteria</taxon>
        <taxon>Bacillati</taxon>
        <taxon>Actinomycetota</taxon>
        <taxon>Actinomycetes</taxon>
        <taxon>Micrococcales</taxon>
        <taxon>Micrococcaceae</taxon>
        <taxon>Arthrobacter</taxon>
    </lineage>
</organism>
<gene>
    <name evidence="2" type="ORF">ACETWP_01385</name>
</gene>
<feature type="transmembrane region" description="Helical" evidence="1">
    <location>
        <begin position="44"/>
        <end position="63"/>
    </location>
</feature>
<keyword evidence="1" id="KW-0812">Transmembrane</keyword>
<keyword evidence="3" id="KW-1185">Reference proteome</keyword>
<comment type="caution">
    <text evidence="2">The sequence shown here is derived from an EMBL/GenBank/DDBJ whole genome shotgun (WGS) entry which is preliminary data.</text>
</comment>
<dbReference type="RefSeq" id="WP_373970390.1">
    <property type="nucleotide sequence ID" value="NZ_JBHDLJ010000001.1"/>
</dbReference>